<comment type="caution">
    <text evidence="1">The sequence shown here is derived from an EMBL/GenBank/DDBJ whole genome shotgun (WGS) entry which is preliminary data.</text>
</comment>
<protein>
    <submittedName>
        <fullName evidence="1">Uncharacterized protein</fullName>
    </submittedName>
</protein>
<keyword evidence="2" id="KW-1185">Reference proteome</keyword>
<reference evidence="1" key="1">
    <citation type="submission" date="2023-04" db="EMBL/GenBank/DDBJ databases">
        <title>Draft Genome sequencing of Naganishia species isolated from polar environments using Oxford Nanopore Technology.</title>
        <authorList>
            <person name="Leo P."/>
            <person name="Venkateswaran K."/>
        </authorList>
    </citation>
    <scope>NUCLEOTIDE SEQUENCE</scope>
    <source>
        <strain evidence="1">MNA-CCFEE 5261</strain>
    </source>
</reference>
<proteinExistence type="predicted"/>
<evidence type="ECO:0000313" key="2">
    <source>
        <dbReference type="Proteomes" id="UP001241377"/>
    </source>
</evidence>
<name>A0ACC2V052_9TREE</name>
<gene>
    <name evidence="1" type="ORF">QFC19_008655</name>
</gene>
<evidence type="ECO:0000313" key="1">
    <source>
        <dbReference type="EMBL" id="KAJ9092617.1"/>
    </source>
</evidence>
<accession>A0ACC2V052</accession>
<dbReference type="EMBL" id="JASBWR010000133">
    <property type="protein sequence ID" value="KAJ9092617.1"/>
    <property type="molecule type" value="Genomic_DNA"/>
</dbReference>
<sequence>MSLQQSSFMAVSQPAPSDVINNEAIQIEIDAHPQSPPESVDNNSDLVGNVKAPRRETFVLTGSAQKSFNPQIEVEVMQRTQAPTPCEKENQPCGSVPLAAEVVEAKTEGEGVTEKGDVELSAWRRFVDGLAYDPLNEPEFIDAYRKWQVENRKERWDRRRAWIVAHGCKVGRVLSLVKKDKKEKAWAAYREKLAYMED</sequence>
<organism evidence="1 2">
    <name type="scientific">Naganishia cerealis</name>
    <dbReference type="NCBI Taxonomy" id="610337"/>
    <lineage>
        <taxon>Eukaryota</taxon>
        <taxon>Fungi</taxon>
        <taxon>Dikarya</taxon>
        <taxon>Basidiomycota</taxon>
        <taxon>Agaricomycotina</taxon>
        <taxon>Tremellomycetes</taxon>
        <taxon>Filobasidiales</taxon>
        <taxon>Filobasidiaceae</taxon>
        <taxon>Naganishia</taxon>
    </lineage>
</organism>
<dbReference type="Proteomes" id="UP001241377">
    <property type="component" value="Unassembled WGS sequence"/>
</dbReference>